<evidence type="ECO:0000256" key="11">
    <source>
        <dbReference type="SAM" id="Phobius"/>
    </source>
</evidence>
<name>A0AA36HPQ8_9DINO</name>
<evidence type="ECO:0000256" key="8">
    <source>
        <dbReference type="PROSITE-ProRule" id="PRU00047"/>
    </source>
</evidence>
<dbReference type="EMBL" id="CAUJNA010000125">
    <property type="protein sequence ID" value="CAJ1372264.1"/>
    <property type="molecule type" value="Genomic_DNA"/>
</dbReference>
<dbReference type="Gene3D" id="1.25.40.1050">
    <property type="match status" value="1"/>
</dbReference>
<evidence type="ECO:0000256" key="6">
    <source>
        <dbReference type="ARBA" id="ARBA00022839"/>
    </source>
</evidence>
<dbReference type="GO" id="GO:0008270">
    <property type="term" value="F:zinc ion binding"/>
    <property type="evidence" value="ECO:0007669"/>
    <property type="project" value="UniProtKB-KW"/>
</dbReference>
<feature type="region of interest" description="Disordered" evidence="10">
    <location>
        <begin position="409"/>
        <end position="459"/>
    </location>
</feature>
<keyword evidence="6" id="KW-0269">Exonuclease</keyword>
<evidence type="ECO:0000256" key="5">
    <source>
        <dbReference type="ARBA" id="ARBA00022801"/>
    </source>
</evidence>
<dbReference type="Proteomes" id="UP001178507">
    <property type="component" value="Unassembled WGS sequence"/>
</dbReference>
<comment type="similarity">
    <text evidence="1">Belongs to the 5'-3' exonuclease family. XRN2/RAT1 subfamily.</text>
</comment>
<keyword evidence="7 9" id="KW-0175">Coiled coil</keyword>
<dbReference type="PANTHER" id="PTHR12341:SF41">
    <property type="entry name" value="5'-3' EXORIBONUCLEASE 2"/>
    <property type="match status" value="1"/>
</dbReference>
<evidence type="ECO:0000256" key="2">
    <source>
        <dbReference type="ARBA" id="ARBA00022552"/>
    </source>
</evidence>
<dbReference type="CDD" id="cd18673">
    <property type="entry name" value="PIN_XRN1-2-like"/>
    <property type="match status" value="1"/>
</dbReference>
<dbReference type="InterPro" id="IPR041412">
    <property type="entry name" value="Xrn1_helical"/>
</dbReference>
<proteinExistence type="inferred from homology"/>
<protein>
    <recommendedName>
        <fullName evidence="12">CCHC-type domain-containing protein</fullName>
    </recommendedName>
</protein>
<dbReference type="Gene3D" id="3.40.50.12390">
    <property type="match status" value="2"/>
</dbReference>
<evidence type="ECO:0000256" key="9">
    <source>
        <dbReference type="SAM" id="Coils"/>
    </source>
</evidence>
<evidence type="ECO:0000256" key="3">
    <source>
        <dbReference type="ARBA" id="ARBA00022664"/>
    </source>
</evidence>
<organism evidence="13 14">
    <name type="scientific">Effrenium voratum</name>
    <dbReference type="NCBI Taxonomy" id="2562239"/>
    <lineage>
        <taxon>Eukaryota</taxon>
        <taxon>Sar</taxon>
        <taxon>Alveolata</taxon>
        <taxon>Dinophyceae</taxon>
        <taxon>Suessiales</taxon>
        <taxon>Symbiodiniaceae</taxon>
        <taxon>Effrenium</taxon>
    </lineage>
</organism>
<keyword evidence="2" id="KW-0698">rRNA processing</keyword>
<evidence type="ECO:0000256" key="10">
    <source>
        <dbReference type="SAM" id="MobiDB-lite"/>
    </source>
</evidence>
<feature type="region of interest" description="Disordered" evidence="10">
    <location>
        <begin position="478"/>
        <end position="510"/>
    </location>
</feature>
<dbReference type="GO" id="GO:0006397">
    <property type="term" value="P:mRNA processing"/>
    <property type="evidence" value="ECO:0007669"/>
    <property type="project" value="UniProtKB-KW"/>
</dbReference>
<keyword evidence="11" id="KW-1133">Transmembrane helix</keyword>
<evidence type="ECO:0000259" key="12">
    <source>
        <dbReference type="PROSITE" id="PS50158"/>
    </source>
</evidence>
<feature type="compositionally biased region" description="Basic and acidic residues" evidence="10">
    <location>
        <begin position="409"/>
        <end position="425"/>
    </location>
</feature>
<dbReference type="InterPro" id="IPR001878">
    <property type="entry name" value="Znf_CCHC"/>
</dbReference>
<keyword evidence="5" id="KW-0378">Hydrolase</keyword>
<dbReference type="InterPro" id="IPR027073">
    <property type="entry name" value="5_3_exoribonuclease"/>
</dbReference>
<dbReference type="GO" id="GO:0003723">
    <property type="term" value="F:RNA binding"/>
    <property type="evidence" value="ECO:0007669"/>
    <property type="project" value="TreeGrafter"/>
</dbReference>
<keyword evidence="4" id="KW-0540">Nuclease</keyword>
<keyword evidence="14" id="KW-1185">Reference proteome</keyword>
<keyword evidence="11" id="KW-0472">Membrane</keyword>
<keyword evidence="8" id="KW-0863">Zinc-finger</keyword>
<sequence>MGVPTFFRWICVRYPKVIRDTIEREPVEMDGRMVPVDLDDDAPNGDFDNLYLDMNGIIHPCCHPEDGPAPEDEEHMYENIFLYLDRLFRIVRPKRLVYMAIDGVAPRAKMNQQRARRFRAAQEREEMEREQEKLRQDWEAEGRTLPNRSAGKVFDSNVITPGTNFLHKMSEAIRYYIHDRTTNDPLWQKLKFRVILSDANVPSEGEHKVMQFIRLQRVQPDYDPNTRHCLYGADADLIMLGLATHEAHFSIIREVVIPKSEKKCTLCGGSGHVASECTGEGDDADDNMNIQKPFQIVSLPVLRQYLQLQFAEIEERMSPAVPYDFERCVDDFVFMCFFVGNDFLPHLPSLSIRDGSIDQMMALYIEMLPSMDDYLTECGRTNLAQVEQFLEYLGGIEDQVFKNRLERESKMRQEKETERASKVEEGQASCAQSGGQMGGDLASTGDESSFTAPKEEVSDTSAWHAQLLAQSFSMDFENLDSQEPPSKRPKQEDSTLEPPQPKETKAKSGKVVDREFHMALRERLTNRQDLGEAVADTVRLGEGPHWKQRYYFEKFKVKQDDLVDFLQRIRKAYVEGLCWVLVYYYQGCPSWTWFYPYHYAPFASDLIGCGNLKCGEFNYFQLGQPFQPFQQLMSVLPPVSAEEAGIPAAMRELMKQSFSPLIDFYPVDFGLDLNGKRFTWQAVVLLPFIDEPRLLRILGPLLARLKPHEKIRNRRGDVLVFGHKQDKALFHAVQLAQAAFEAGHAGLKQTVRDRYLFGCLEGWQGGGANREVPSPIEGLPDVEESHCISAQYTEPEVVPHFSKLLPGISEQPLVVNAADMDEGSRMKGFGGEPARKLIMQALGKDGRRKRYEQVLWRLGRSRCLAAHLKVWELRDLELLAGLAIHAISPSVIDLWFSIGSVSRFLMLFAIATMVLLPALWLALFAIRMVNDNEKSSLVRWARYLEPIVRPWVLCHIWSASLCLVYYMVTARNKAVTEVCATFPETPTGIVAILCLGVGMYSLLSYAKSVTRPKHLPKHSSLPQLPGGAVVWGLGPMATMAFWAFTLYSHGPHRPPTITTVEDVNGALSKLLPAMNRQVHQSIKDSAGDCQGLWEYRMARGEVMFSSPLSEAHRTCEGSAPLAHMKTDKGGVGTDITVLWATGLGSLEIADVVVSPPPEMAVPNQHWSLTLAAMFTDLHVYMKVIVNGKEWLSDYMCCDKALHFTIKASATCHQKVGFDALRLELLHLDKIDFVQKTQMILDSGASASFEMDFGTSETVETAIANFLTLKTGKLLMRNSDGSTTDTLETAGQALSHVIQLNSGERCLTHA</sequence>
<dbReference type="GO" id="GO:0006364">
    <property type="term" value="P:rRNA processing"/>
    <property type="evidence" value="ECO:0007669"/>
    <property type="project" value="UniProtKB-KW"/>
</dbReference>
<keyword evidence="11" id="KW-0812">Transmembrane</keyword>
<evidence type="ECO:0000256" key="4">
    <source>
        <dbReference type="ARBA" id="ARBA00022722"/>
    </source>
</evidence>
<keyword evidence="8" id="KW-0862">Zinc</keyword>
<feature type="coiled-coil region" evidence="9">
    <location>
        <begin position="110"/>
        <end position="137"/>
    </location>
</feature>
<feature type="transmembrane region" description="Helical" evidence="11">
    <location>
        <begin position="1027"/>
        <end position="1047"/>
    </location>
</feature>
<keyword evidence="3" id="KW-0507">mRNA processing</keyword>
<evidence type="ECO:0000256" key="7">
    <source>
        <dbReference type="ARBA" id="ARBA00023054"/>
    </source>
</evidence>
<dbReference type="Pfam" id="PF03159">
    <property type="entry name" value="XRN_N"/>
    <property type="match status" value="1"/>
</dbReference>
<feature type="transmembrane region" description="Helical" evidence="11">
    <location>
        <begin position="988"/>
        <end position="1006"/>
    </location>
</feature>
<reference evidence="13" key="1">
    <citation type="submission" date="2023-08" db="EMBL/GenBank/DDBJ databases">
        <authorList>
            <person name="Chen Y."/>
            <person name="Shah S."/>
            <person name="Dougan E. K."/>
            <person name="Thang M."/>
            <person name="Chan C."/>
        </authorList>
    </citation>
    <scope>NUCLEOTIDE SEQUENCE</scope>
</reference>
<feature type="transmembrane region" description="Helical" evidence="11">
    <location>
        <begin position="904"/>
        <end position="926"/>
    </location>
</feature>
<evidence type="ECO:0000313" key="13">
    <source>
        <dbReference type="EMBL" id="CAJ1372264.1"/>
    </source>
</evidence>
<evidence type="ECO:0000256" key="1">
    <source>
        <dbReference type="ARBA" id="ARBA00006994"/>
    </source>
</evidence>
<dbReference type="PROSITE" id="PS50158">
    <property type="entry name" value="ZF_CCHC"/>
    <property type="match status" value="1"/>
</dbReference>
<feature type="compositionally biased region" description="Basic and acidic residues" evidence="10">
    <location>
        <begin position="500"/>
        <end position="510"/>
    </location>
</feature>
<evidence type="ECO:0000313" key="14">
    <source>
        <dbReference type="Proteomes" id="UP001178507"/>
    </source>
</evidence>
<dbReference type="PANTHER" id="PTHR12341">
    <property type="entry name" value="5'-&gt;3' EXORIBONUCLEASE"/>
    <property type="match status" value="1"/>
</dbReference>
<feature type="domain" description="CCHC-type" evidence="12">
    <location>
        <begin position="263"/>
        <end position="277"/>
    </location>
</feature>
<dbReference type="GO" id="GO:0000956">
    <property type="term" value="P:nuclear-transcribed mRNA catabolic process"/>
    <property type="evidence" value="ECO:0007669"/>
    <property type="project" value="TreeGrafter"/>
</dbReference>
<comment type="caution">
    <text evidence="13">The sequence shown here is derived from an EMBL/GenBank/DDBJ whole genome shotgun (WGS) entry which is preliminary data.</text>
</comment>
<accession>A0AA36HPQ8</accession>
<keyword evidence="8" id="KW-0479">Metal-binding</keyword>
<dbReference type="GO" id="GO:0005634">
    <property type="term" value="C:nucleus"/>
    <property type="evidence" value="ECO:0007669"/>
    <property type="project" value="TreeGrafter"/>
</dbReference>
<feature type="transmembrane region" description="Helical" evidence="11">
    <location>
        <begin position="947"/>
        <end position="968"/>
    </location>
</feature>
<dbReference type="InterPro" id="IPR004859">
    <property type="entry name" value="Xrn1_N"/>
</dbReference>
<dbReference type="GO" id="GO:0004534">
    <property type="term" value="F:5'-3' RNA exonuclease activity"/>
    <property type="evidence" value="ECO:0007669"/>
    <property type="project" value="TreeGrafter"/>
</dbReference>
<dbReference type="Pfam" id="PF17846">
    <property type="entry name" value="XRN_M"/>
    <property type="match status" value="1"/>
</dbReference>
<gene>
    <name evidence="13" type="ORF">EVOR1521_LOCUS2383</name>
</gene>
<dbReference type="FunFam" id="3.40.50.12390:FF:000003">
    <property type="entry name" value="5'-3' exoribonuclease"/>
    <property type="match status" value="1"/>
</dbReference>